<dbReference type="NCBIfam" id="TIGR02778">
    <property type="entry name" value="ligD_pol"/>
    <property type="match status" value="1"/>
</dbReference>
<sequence>MENLVIPIEGKEIAITNPEKVLWPDLHITKLDYIKYLVSVSAHLLRYTKDRMLMMWCFPDGIDHQRIVHKAVPAHAPAWLPRWFYKDKSWILINDVATLVWVANYAAIELHVPFSLCDHVEYPTDLAFDLDPSDPDNFDLVLEVAFRLKEVLDSLSLHSVAKTSGATGIQVFVPIESKYTFVETRVITKFIAEYLREKMPDKITLERRVQNRGKKLYFDYLQLWRMRTLSAAYSVRATTSASVSAPVTWAEVTSGFHPTDFTMLNMAQRVEKHGDLFMPIASPSDRHGLDEILHFIKAKRHH</sequence>
<dbReference type="InterPro" id="IPR014145">
    <property type="entry name" value="LigD_pol_dom"/>
</dbReference>
<keyword evidence="2" id="KW-0436">Ligase</keyword>
<evidence type="ECO:0000259" key="1">
    <source>
        <dbReference type="Pfam" id="PF21686"/>
    </source>
</evidence>
<proteinExistence type="predicted"/>
<dbReference type="Proteomes" id="UP001597079">
    <property type="component" value="Unassembled WGS sequence"/>
</dbReference>
<dbReference type="RefSeq" id="WP_377945356.1">
    <property type="nucleotide sequence ID" value="NZ_JBHUCX010000092.1"/>
</dbReference>
<comment type="caution">
    <text evidence="2">The sequence shown here is derived from an EMBL/GenBank/DDBJ whole genome shotgun (WGS) entry which is preliminary data.</text>
</comment>
<dbReference type="GO" id="GO:0003910">
    <property type="term" value="F:DNA ligase (ATP) activity"/>
    <property type="evidence" value="ECO:0007669"/>
    <property type="project" value="UniProtKB-EC"/>
</dbReference>
<keyword evidence="3" id="KW-1185">Reference proteome</keyword>
<dbReference type="EC" id="6.5.1.1" evidence="2"/>
<name>A0ABW4JMY8_9BACL</name>
<dbReference type="PANTHER" id="PTHR42705:SF3">
    <property type="entry name" value="ATP-DEPENDENT DNA LIGASE"/>
    <property type="match status" value="1"/>
</dbReference>
<accession>A0ABW4JMY8</accession>
<reference evidence="3" key="1">
    <citation type="journal article" date="2019" name="Int. J. Syst. Evol. Microbiol.">
        <title>The Global Catalogue of Microorganisms (GCM) 10K type strain sequencing project: providing services to taxonomists for standard genome sequencing and annotation.</title>
        <authorList>
            <consortium name="The Broad Institute Genomics Platform"/>
            <consortium name="The Broad Institute Genome Sequencing Center for Infectious Disease"/>
            <person name="Wu L."/>
            <person name="Ma J."/>
        </authorList>
    </citation>
    <scope>NUCLEOTIDE SEQUENCE [LARGE SCALE GENOMIC DNA]</scope>
    <source>
        <strain evidence="3">CGMCC 1.12286</strain>
    </source>
</reference>
<feature type="domain" description="DNA ligase D polymerase" evidence="1">
    <location>
        <begin position="29"/>
        <end position="277"/>
    </location>
</feature>
<dbReference type="InterPro" id="IPR052171">
    <property type="entry name" value="NHEJ_LigD"/>
</dbReference>
<dbReference type="Pfam" id="PF21686">
    <property type="entry name" value="LigD_Prim-Pol"/>
    <property type="match status" value="1"/>
</dbReference>
<organism evidence="2 3">
    <name type="scientific">Alicyclobacillus fodiniaquatilis</name>
    <dbReference type="NCBI Taxonomy" id="1661150"/>
    <lineage>
        <taxon>Bacteria</taxon>
        <taxon>Bacillati</taxon>
        <taxon>Bacillota</taxon>
        <taxon>Bacilli</taxon>
        <taxon>Bacillales</taxon>
        <taxon>Alicyclobacillaceae</taxon>
        <taxon>Alicyclobacillus</taxon>
    </lineage>
</organism>
<dbReference type="CDD" id="cd04861">
    <property type="entry name" value="LigD_Pol_like"/>
    <property type="match status" value="1"/>
</dbReference>
<evidence type="ECO:0000313" key="2">
    <source>
        <dbReference type="EMBL" id="MFD1677464.1"/>
    </source>
</evidence>
<evidence type="ECO:0000313" key="3">
    <source>
        <dbReference type="Proteomes" id="UP001597079"/>
    </source>
</evidence>
<dbReference type="PANTHER" id="PTHR42705">
    <property type="entry name" value="BIFUNCTIONAL NON-HOMOLOGOUS END JOINING PROTEIN LIGD"/>
    <property type="match status" value="1"/>
</dbReference>
<gene>
    <name evidence="2" type="primary">ligD</name>
    <name evidence="2" type="ORF">ACFSB2_22645</name>
</gene>
<dbReference type="Gene3D" id="3.90.920.10">
    <property type="entry name" value="DNA primase, PRIM domain"/>
    <property type="match status" value="1"/>
</dbReference>
<dbReference type="EMBL" id="JBHUCX010000092">
    <property type="protein sequence ID" value="MFD1677464.1"/>
    <property type="molecule type" value="Genomic_DNA"/>
</dbReference>
<protein>
    <submittedName>
        <fullName evidence="2">Non-homologous end-joining DNA ligase</fullName>
        <ecNumber evidence="2">6.5.1.1</ecNumber>
    </submittedName>
</protein>